<evidence type="ECO:0000256" key="1">
    <source>
        <dbReference type="SAM" id="MobiDB-lite"/>
    </source>
</evidence>
<organism evidence="2 3">
    <name type="scientific">Flexivirga endophytica</name>
    <dbReference type="NCBI Taxonomy" id="1849103"/>
    <lineage>
        <taxon>Bacteria</taxon>
        <taxon>Bacillati</taxon>
        <taxon>Actinomycetota</taxon>
        <taxon>Actinomycetes</taxon>
        <taxon>Micrococcales</taxon>
        <taxon>Dermacoccaceae</taxon>
        <taxon>Flexivirga</taxon>
    </lineage>
</organism>
<evidence type="ECO:0000313" key="2">
    <source>
        <dbReference type="EMBL" id="GGB34348.1"/>
    </source>
</evidence>
<feature type="region of interest" description="Disordered" evidence="1">
    <location>
        <begin position="1"/>
        <end position="21"/>
    </location>
</feature>
<proteinExistence type="predicted"/>
<dbReference type="Proteomes" id="UP000636793">
    <property type="component" value="Unassembled WGS sequence"/>
</dbReference>
<sequence length="83" mass="9283">MSGFDSDRETGCRGHLLDGGRQGRSIALGLQESGEQETTADDGLLEIEDHRTLIGRSAQQARRHCGSILARESHQKRVHMWNR</sequence>
<dbReference type="EMBL" id="BMHI01000004">
    <property type="protein sequence ID" value="GGB34348.1"/>
    <property type="molecule type" value="Genomic_DNA"/>
</dbReference>
<evidence type="ECO:0000313" key="3">
    <source>
        <dbReference type="Proteomes" id="UP000636793"/>
    </source>
</evidence>
<accession>A0A916WVQ3</accession>
<feature type="compositionally biased region" description="Basic and acidic residues" evidence="1">
    <location>
        <begin position="1"/>
        <end position="18"/>
    </location>
</feature>
<keyword evidence="3" id="KW-1185">Reference proteome</keyword>
<reference evidence="2" key="2">
    <citation type="submission" date="2020-09" db="EMBL/GenBank/DDBJ databases">
        <authorList>
            <person name="Sun Q."/>
            <person name="Zhou Y."/>
        </authorList>
    </citation>
    <scope>NUCLEOTIDE SEQUENCE</scope>
    <source>
        <strain evidence="2">CGMCC 1.15085</strain>
    </source>
</reference>
<protein>
    <submittedName>
        <fullName evidence="2">Uncharacterized protein</fullName>
    </submittedName>
</protein>
<dbReference type="AlphaFoldDB" id="A0A916WVQ3"/>
<comment type="caution">
    <text evidence="2">The sequence shown here is derived from an EMBL/GenBank/DDBJ whole genome shotgun (WGS) entry which is preliminary data.</text>
</comment>
<reference evidence="2" key="1">
    <citation type="journal article" date="2014" name="Int. J. Syst. Evol. Microbiol.">
        <title>Complete genome sequence of Corynebacterium casei LMG S-19264T (=DSM 44701T), isolated from a smear-ripened cheese.</title>
        <authorList>
            <consortium name="US DOE Joint Genome Institute (JGI-PGF)"/>
            <person name="Walter F."/>
            <person name="Albersmeier A."/>
            <person name="Kalinowski J."/>
            <person name="Ruckert C."/>
        </authorList>
    </citation>
    <scope>NUCLEOTIDE SEQUENCE</scope>
    <source>
        <strain evidence="2">CGMCC 1.15085</strain>
    </source>
</reference>
<name>A0A916WVQ3_9MICO</name>
<gene>
    <name evidence="2" type="ORF">GCM10011492_26260</name>
</gene>